<dbReference type="Proteomes" id="UP000275480">
    <property type="component" value="Unassembled WGS sequence"/>
</dbReference>
<protein>
    <submittedName>
        <fullName evidence="1">Uncharacterized protein</fullName>
    </submittedName>
</protein>
<sequence length="144" mass="16018">MSTPELEPVPQGSPQVRNLEIRGTWDGEVNGRAELRISLEVQSTPNTQIQILDTRSPTVLLCKASIQFLSEKWGQNSQPSEVAPQSPLFEFFEPIYPDGEGACMNFEGFPETPDPSTTIPWVKLIAKRALQLAYCTQIMKLTAP</sequence>
<dbReference type="EMBL" id="QQZZ01000127">
    <property type="protein sequence ID" value="RMZ40267.1"/>
    <property type="molecule type" value="Genomic_DNA"/>
</dbReference>
<comment type="caution">
    <text evidence="1">The sequence shown here is derived from an EMBL/GenBank/DDBJ whole genome shotgun (WGS) entry which is preliminary data.</text>
</comment>
<reference evidence="1 2" key="1">
    <citation type="submission" date="2018-07" db="EMBL/GenBank/DDBJ databases">
        <title>Identification of spontaneous genetic mutation associated with occurrence of a yellow conidial color mutant of Aspergillus flavus.</title>
        <authorList>
            <person name="Chang P.-K."/>
            <person name="Mack B.M."/>
            <person name="Scharfenstein L."/>
            <person name="Gilbert M.K."/>
        </authorList>
    </citation>
    <scope>NUCLEOTIDE SEQUENCE [LARGE SCALE GENOMIC DNA]</scope>
    <source>
        <strain evidence="1 2">CA14</strain>
    </source>
</reference>
<name>A0AB74C3W8_ASPFL</name>
<dbReference type="AlphaFoldDB" id="A0AB74C3W8"/>
<evidence type="ECO:0000313" key="2">
    <source>
        <dbReference type="Proteomes" id="UP000275480"/>
    </source>
</evidence>
<proteinExistence type="predicted"/>
<gene>
    <name evidence="1" type="ORF">CA14_000679</name>
</gene>
<organism evidence="1 2">
    <name type="scientific">Aspergillus flavus</name>
    <dbReference type="NCBI Taxonomy" id="5059"/>
    <lineage>
        <taxon>Eukaryota</taxon>
        <taxon>Fungi</taxon>
        <taxon>Dikarya</taxon>
        <taxon>Ascomycota</taxon>
        <taxon>Pezizomycotina</taxon>
        <taxon>Eurotiomycetes</taxon>
        <taxon>Eurotiomycetidae</taxon>
        <taxon>Eurotiales</taxon>
        <taxon>Aspergillaceae</taxon>
        <taxon>Aspergillus</taxon>
        <taxon>Aspergillus subgen. Circumdati</taxon>
    </lineage>
</organism>
<accession>A0AB74C3W8</accession>
<evidence type="ECO:0000313" key="1">
    <source>
        <dbReference type="EMBL" id="RMZ40267.1"/>
    </source>
</evidence>